<proteinExistence type="predicted"/>
<dbReference type="InterPro" id="IPR032623">
    <property type="entry name" value="FecR_N"/>
</dbReference>
<dbReference type="Pfam" id="PF04773">
    <property type="entry name" value="FecR"/>
    <property type="match status" value="1"/>
</dbReference>
<gene>
    <name evidence="5" type="ORF">NYF23_03675</name>
</gene>
<evidence type="ECO:0000256" key="1">
    <source>
        <dbReference type="SAM" id="MobiDB-lite"/>
    </source>
</evidence>
<dbReference type="Gene3D" id="3.55.50.30">
    <property type="match status" value="1"/>
</dbReference>
<evidence type="ECO:0000313" key="5">
    <source>
        <dbReference type="EMBL" id="UVW35719.1"/>
    </source>
</evidence>
<reference evidence="5" key="1">
    <citation type="submission" date="2022-08" db="EMBL/GenBank/DDBJ databases">
        <title>Catabolic pathway analysis in culturable SAR92 clade bacteria reveals their overlooked roles in DMSP degradation in coastal seas.</title>
        <authorList>
            <person name="He X."/>
            <person name="Zhang X."/>
            <person name="Zhang Y."/>
        </authorList>
    </citation>
    <scope>NUCLEOTIDE SEQUENCE</scope>
    <source>
        <strain evidence="5">H455</strain>
    </source>
</reference>
<evidence type="ECO:0000259" key="4">
    <source>
        <dbReference type="Pfam" id="PF16220"/>
    </source>
</evidence>
<dbReference type="InterPro" id="IPR012373">
    <property type="entry name" value="Ferrdict_sens_TM"/>
</dbReference>
<sequence>MDKEKQQAHRDASLPNVAPFPTPDSARLPDIRERAAGWLVRINSGEFSPEEERALAEWIAADELHRDTLFKLAKQWDSMAILSDLGALFPLPNTALHSSARHAPSTGSSDKEWRGGFTHVLSRYAFSRFFQGAVAFSLVCVLSIVFLPAMQNTLFGVGAPNYVTAIGERSTFTLSDGSVVTLNTNSELAVDFSEGRRDIRLRRGEASFDVAKNPNRPFVVHAGDGIVWAVGTAFSVRYSSSEGGLARPAVDVVVTEGTVKVFTDIAKVSDAKLTVDADELQRAKQTNAVSGLEGHVIEPLLGDERESLLTVGQSLRYTEVINAREQIPSAEIDKQLAWHRGVIIFDGETLEQALLEVSRYTDKELRIIDSSIRTIPIGGHYKTNNIDALLASLSEGFGIEVKQVDGNRVHLSAKP</sequence>
<feature type="compositionally biased region" description="Basic and acidic residues" evidence="1">
    <location>
        <begin position="1"/>
        <end position="12"/>
    </location>
</feature>
<evidence type="ECO:0000256" key="2">
    <source>
        <dbReference type="SAM" id="Phobius"/>
    </source>
</evidence>
<feature type="domain" description="FecR N-terminal" evidence="4">
    <location>
        <begin position="33"/>
        <end position="67"/>
    </location>
</feature>
<name>A0ABY5TQY5_9GAMM</name>
<keyword evidence="2" id="KW-0812">Transmembrane</keyword>
<keyword evidence="2" id="KW-0472">Membrane</keyword>
<organism evidence="5 6">
    <name type="scientific">SAR92 clade bacterium H455</name>
    <dbReference type="NCBI Taxonomy" id="2974818"/>
    <lineage>
        <taxon>Bacteria</taxon>
        <taxon>Pseudomonadati</taxon>
        <taxon>Pseudomonadota</taxon>
        <taxon>Gammaproteobacteria</taxon>
        <taxon>Cellvibrionales</taxon>
        <taxon>Porticoccaceae</taxon>
        <taxon>SAR92 clade</taxon>
    </lineage>
</organism>
<keyword evidence="6" id="KW-1185">Reference proteome</keyword>
<keyword evidence="2" id="KW-1133">Transmembrane helix</keyword>
<dbReference type="Proteomes" id="UP001059934">
    <property type="component" value="Chromosome"/>
</dbReference>
<evidence type="ECO:0000313" key="6">
    <source>
        <dbReference type="Proteomes" id="UP001059934"/>
    </source>
</evidence>
<dbReference type="PANTHER" id="PTHR30273">
    <property type="entry name" value="PERIPLASMIC SIGNAL SENSOR AND SIGMA FACTOR ACTIVATOR FECR-RELATED"/>
    <property type="match status" value="1"/>
</dbReference>
<accession>A0ABY5TQY5</accession>
<dbReference type="Gene3D" id="2.60.120.1440">
    <property type="match status" value="1"/>
</dbReference>
<feature type="transmembrane region" description="Helical" evidence="2">
    <location>
        <begin position="129"/>
        <end position="150"/>
    </location>
</feature>
<dbReference type="Pfam" id="PF16220">
    <property type="entry name" value="DUF4880"/>
    <property type="match status" value="1"/>
</dbReference>
<evidence type="ECO:0000259" key="3">
    <source>
        <dbReference type="Pfam" id="PF04773"/>
    </source>
</evidence>
<protein>
    <submittedName>
        <fullName evidence="5">FecR domain-containing protein</fullName>
    </submittedName>
</protein>
<dbReference type="EMBL" id="CP103416">
    <property type="protein sequence ID" value="UVW35719.1"/>
    <property type="molecule type" value="Genomic_DNA"/>
</dbReference>
<feature type="domain" description="FecR protein" evidence="3">
    <location>
        <begin position="162"/>
        <end position="260"/>
    </location>
</feature>
<dbReference type="PANTHER" id="PTHR30273:SF2">
    <property type="entry name" value="PROTEIN FECR"/>
    <property type="match status" value="1"/>
</dbReference>
<dbReference type="InterPro" id="IPR006860">
    <property type="entry name" value="FecR"/>
</dbReference>
<feature type="region of interest" description="Disordered" evidence="1">
    <location>
        <begin position="1"/>
        <end position="27"/>
    </location>
</feature>